<feature type="domain" description="C2H2-type" evidence="1">
    <location>
        <begin position="51"/>
        <end position="73"/>
    </location>
</feature>
<dbReference type="PROSITE" id="PS00028">
    <property type="entry name" value="ZINC_FINGER_C2H2_1"/>
    <property type="match status" value="1"/>
</dbReference>
<dbReference type="OrthoDB" id="8617719at2"/>
<evidence type="ECO:0000313" key="2">
    <source>
        <dbReference type="EMBL" id="ACL42771.1"/>
    </source>
</evidence>
<protein>
    <recommendedName>
        <fullName evidence="1">C2H2-type domain-containing protein</fullName>
    </recommendedName>
</protein>
<dbReference type="NCBIfam" id="TIGR02646">
    <property type="entry name" value="retron system putative HNH endonuclease"/>
    <property type="match status" value="1"/>
</dbReference>
<evidence type="ECO:0000259" key="1">
    <source>
        <dbReference type="PROSITE" id="PS00028"/>
    </source>
</evidence>
<proteinExistence type="predicted"/>
<name>B8HSX4_CYAP4</name>
<dbReference type="HOGENOM" id="CLU_092819_2_0_3"/>
<dbReference type="GO" id="GO:0003676">
    <property type="term" value="F:nucleic acid binding"/>
    <property type="evidence" value="ECO:0007669"/>
    <property type="project" value="InterPro"/>
</dbReference>
<dbReference type="Pfam" id="PF01844">
    <property type="entry name" value="HNH"/>
    <property type="match status" value="1"/>
</dbReference>
<organism evidence="2">
    <name type="scientific">Cyanothece sp. (strain PCC 7425 / ATCC 29141)</name>
    <dbReference type="NCBI Taxonomy" id="395961"/>
    <lineage>
        <taxon>Bacteria</taxon>
        <taxon>Bacillati</taxon>
        <taxon>Cyanobacteriota</taxon>
        <taxon>Cyanophyceae</taxon>
        <taxon>Gomontiellales</taxon>
        <taxon>Cyanothecaceae</taxon>
        <taxon>Cyanothece</taxon>
    </lineage>
</organism>
<dbReference type="InterPro" id="IPR002711">
    <property type="entry name" value="HNH"/>
</dbReference>
<dbReference type="AlphaFoldDB" id="B8HSX4"/>
<gene>
    <name evidence="2" type="ordered locus">Cyan7425_0379</name>
</gene>
<reference evidence="2" key="1">
    <citation type="submission" date="2009-01" db="EMBL/GenBank/DDBJ databases">
        <title>Complete sequence of chromosome Cyanothece sp. PCC 7425.</title>
        <authorList>
            <consortium name="US DOE Joint Genome Institute"/>
            <person name="Lucas S."/>
            <person name="Copeland A."/>
            <person name="Lapidus A."/>
            <person name="Glavina del Rio T."/>
            <person name="Dalin E."/>
            <person name="Tice H."/>
            <person name="Bruce D."/>
            <person name="Goodwin L."/>
            <person name="Pitluck S."/>
            <person name="Sims D."/>
            <person name="Meineke L."/>
            <person name="Brettin T."/>
            <person name="Detter J.C."/>
            <person name="Han C."/>
            <person name="Larimer F."/>
            <person name="Land M."/>
            <person name="Hauser L."/>
            <person name="Kyrpides N."/>
            <person name="Ovchinnikova G."/>
            <person name="Liberton M."/>
            <person name="Stoeckel J."/>
            <person name="Banerjee A."/>
            <person name="Singh A."/>
            <person name="Page L."/>
            <person name="Sato H."/>
            <person name="Zhao L."/>
            <person name="Sherman L."/>
            <person name="Pakrasi H."/>
            <person name="Richardson P."/>
        </authorList>
    </citation>
    <scope>NUCLEOTIDE SEQUENCE</scope>
    <source>
        <strain evidence="2">PCC 7425</strain>
    </source>
</reference>
<dbReference type="Gene3D" id="1.10.30.50">
    <property type="match status" value="1"/>
</dbReference>
<dbReference type="InterPro" id="IPR013087">
    <property type="entry name" value="Znf_C2H2_type"/>
</dbReference>
<dbReference type="InterPro" id="IPR003615">
    <property type="entry name" value="HNH_nuc"/>
</dbReference>
<dbReference type="GO" id="GO:0004519">
    <property type="term" value="F:endonuclease activity"/>
    <property type="evidence" value="ECO:0007669"/>
    <property type="project" value="InterPro"/>
</dbReference>
<dbReference type="eggNOG" id="COG1403">
    <property type="taxonomic scope" value="Bacteria"/>
</dbReference>
<dbReference type="STRING" id="395961.Cyan7425_0379"/>
<dbReference type="KEGG" id="cyn:Cyan7425_0379"/>
<dbReference type="EMBL" id="CP001344">
    <property type="protein sequence ID" value="ACL42771.1"/>
    <property type="molecule type" value="Genomic_DNA"/>
</dbReference>
<dbReference type="GO" id="GO:0008270">
    <property type="term" value="F:zinc ion binding"/>
    <property type="evidence" value="ECO:0007669"/>
    <property type="project" value="InterPro"/>
</dbReference>
<dbReference type="InterPro" id="IPR013467">
    <property type="entry name" value="HNH78-like"/>
</dbReference>
<sequence>MKYIEKGEEPSSFTGWKAQKNENWEPTWDNLQAPQKPELHEALLFEQGYICCYCGMRISKTNSHIEHLKPRSHFPELALDYNNLLSSCPGEGDEKIQSEATKLKHLHCGVGKDDWYDPTLMVSPLAPNCTDYFSYTAFGEILAATDLTLNAAALETIKRLRLDHSKLTLIRRRAIEAIIPLDDDYTQEEIETLIESYSQRNEKGEFVRFYAAVIYILKQLI</sequence>
<dbReference type="CDD" id="cd00085">
    <property type="entry name" value="HNHc"/>
    <property type="match status" value="1"/>
</dbReference>
<accession>B8HSX4</accession>